<evidence type="ECO:0000256" key="1">
    <source>
        <dbReference type="SAM" id="Phobius"/>
    </source>
</evidence>
<dbReference type="EMBL" id="PKTG01000043">
    <property type="protein sequence ID" value="PLX19016.1"/>
    <property type="molecule type" value="Genomic_DNA"/>
</dbReference>
<dbReference type="PANTHER" id="PTHR37947:SF2">
    <property type="entry name" value="VON WILLEBRAND FACTOR TYPE A"/>
    <property type="match status" value="1"/>
</dbReference>
<accession>A0A2N5ZK36</accession>
<dbReference type="AlphaFoldDB" id="A0A2N5ZK36"/>
<reference evidence="2 3" key="1">
    <citation type="submission" date="2017-11" db="EMBL/GenBank/DDBJ databases">
        <title>Genome-resolved metagenomics identifies genetic mobility, metabolic interactions, and unexpected diversity in perchlorate-reducing communities.</title>
        <authorList>
            <person name="Barnum T.P."/>
            <person name="Figueroa I.A."/>
            <person name="Carlstrom C.I."/>
            <person name="Lucas L.N."/>
            <person name="Engelbrektson A.L."/>
            <person name="Coates J.D."/>
        </authorList>
    </citation>
    <scope>NUCLEOTIDE SEQUENCE [LARGE SCALE GENOMIC DNA]</scope>
    <source>
        <strain evidence="2">BM706</strain>
    </source>
</reference>
<evidence type="ECO:0008006" key="4">
    <source>
        <dbReference type="Google" id="ProtNLM"/>
    </source>
</evidence>
<comment type="caution">
    <text evidence="2">The sequence shown here is derived from an EMBL/GenBank/DDBJ whole genome shotgun (WGS) entry which is preliminary data.</text>
</comment>
<keyword evidence="1" id="KW-1133">Transmembrane helix</keyword>
<evidence type="ECO:0000313" key="3">
    <source>
        <dbReference type="Proteomes" id="UP000234857"/>
    </source>
</evidence>
<evidence type="ECO:0000313" key="2">
    <source>
        <dbReference type="EMBL" id="PLX19016.1"/>
    </source>
</evidence>
<keyword evidence="1" id="KW-0472">Membrane</keyword>
<proteinExistence type="predicted"/>
<protein>
    <recommendedName>
        <fullName evidence="4">VWFA domain-containing protein</fullName>
    </recommendedName>
</protein>
<sequence>MKSIYIKYTILIILIFMIIDPSFKIPGKAINNQTLILIDRSNSIRESQAKIDEIVKRLGNIKKMYFSDKVYESIDDVKDRDQTNITNSLQQTGNKYSNIILISDGNDLSGSNIPNISAKVYSIPIGKDKEDFDIILSNIKKPINIRDSQEALFEFEVLLKGTKEINAIFSFEEEKRPVRLTKGINIIKHRLTSVKGSYLVKAGIIPVFGEKITKNNMRDLSFEVNDEKYSVLIMQDFVNVDSAFIKRSISSSCDVFIKLKGKDLFPDKIDSYDAIIEFDNSRFSPDKLIKYTDNGGLYLFFLTKNTNFHTLPPFIDKKKADIIYNIDPIIPQKYLKSKYFNLKENILSNMKIWKDFIDLEYLYDISSKQGEIIITTDNDIPVCEIIRKSKGSAIIFYGGPLYKMSLRENSETSKNLFDHFFRNLILSNINNDSLIRISDIKDYYKLDENINIRYSTEYTPGNIDVYLNQKKINSTGSINIKTDKIGKNELLFQLVNGKKTITSKRVLFNVYKDFSELEKTTINYKYLEKISSETSGKVFDIDQLDILKNELDSKRTVFKDVRPVHSLIFSLILFFLISLYFIFTFLE</sequence>
<keyword evidence="1" id="KW-0812">Transmembrane</keyword>
<dbReference type="PANTHER" id="PTHR37947">
    <property type="entry name" value="BLL2462 PROTEIN"/>
    <property type="match status" value="1"/>
</dbReference>
<gene>
    <name evidence="2" type="ORF">C0601_03125</name>
</gene>
<dbReference type="Proteomes" id="UP000234857">
    <property type="component" value="Unassembled WGS sequence"/>
</dbReference>
<name>A0A2N5ZK36_MUIH1</name>
<feature type="transmembrane region" description="Helical" evidence="1">
    <location>
        <begin position="564"/>
        <end position="586"/>
    </location>
</feature>
<organism evidence="2 3">
    <name type="scientific">Muiribacterium halophilum</name>
    <dbReference type="NCBI Taxonomy" id="2053465"/>
    <lineage>
        <taxon>Bacteria</taxon>
        <taxon>Candidatus Muiribacteriota</taxon>
        <taxon>Candidatus Muiribacteriia</taxon>
        <taxon>Candidatus Muiribacteriales</taxon>
        <taxon>Candidatus Muiribacteriaceae</taxon>
        <taxon>Candidatus Muiribacterium</taxon>
    </lineage>
</organism>